<comment type="catalytic activity">
    <reaction evidence="1 6">
        <text>[protein]-peptidylproline (omega=180) = [protein]-peptidylproline (omega=0)</text>
        <dbReference type="Rhea" id="RHEA:16237"/>
        <dbReference type="Rhea" id="RHEA-COMP:10747"/>
        <dbReference type="Rhea" id="RHEA-COMP:10748"/>
        <dbReference type="ChEBI" id="CHEBI:83833"/>
        <dbReference type="ChEBI" id="CHEBI:83834"/>
        <dbReference type="EC" id="5.2.1.8"/>
    </reaction>
</comment>
<dbReference type="PANTHER" id="PTHR43811:SF19">
    <property type="entry name" value="39 KDA FK506-BINDING NUCLEAR PROTEIN"/>
    <property type="match status" value="1"/>
</dbReference>
<evidence type="ECO:0000313" key="8">
    <source>
        <dbReference type="EMBL" id="UQA96391.1"/>
    </source>
</evidence>
<evidence type="ECO:0000256" key="5">
    <source>
        <dbReference type="ARBA" id="ARBA00023235"/>
    </source>
</evidence>
<feature type="domain" description="PPIase FKBP-type" evidence="7">
    <location>
        <begin position="90"/>
        <end position="195"/>
    </location>
</feature>
<reference evidence="8" key="1">
    <citation type="submission" date="2021-10" db="EMBL/GenBank/DDBJ databases">
        <title>Streptomyces nigrumlapis sp.nov.,an antimicrobial producing actinobacterium isolated from Black Gobi rocks.</title>
        <authorList>
            <person name="Wen Y."/>
            <person name="Zhang W."/>
            <person name="Liu X.G."/>
        </authorList>
    </citation>
    <scope>NUCLEOTIDE SEQUENCE</scope>
    <source>
        <strain evidence="8">ST13-2-2</strain>
    </source>
</reference>
<dbReference type="GO" id="GO:0003755">
    <property type="term" value="F:peptidyl-prolyl cis-trans isomerase activity"/>
    <property type="evidence" value="ECO:0007669"/>
    <property type="project" value="UniProtKB-EC"/>
</dbReference>
<sequence>MLNSPGGHPPYRSFTKRTRRAAAALAVPLLLFTAACGTEDGKDSAAKAVATVKGDVGDKPKITVKKNAKAPDQVVTTTVVEGKGAAVKSGDNVRVDYAGQTMKGDSFGSSWDVQPGADKKAPKRQLVFALNDQLPQMQQTLPVPVKALQALEGKKAGSRVEVEGTAKALVGEVNPQAGIKPDDGLVFVFDIAGAKHVDKKAMAEGEQAAPEEGMPVVKAEGQKPATITIPKGRKAPTELKQQVLIKGKGPEVKARDALVAQYTGVRWRDGKKFDSSWDHDGATAFQIGTGSVVKGWDKGLVGKHVGDRVLLAIPADLAYGDEPPQGSGLDKGDSLVFVVDIVGTF</sequence>
<comment type="similarity">
    <text evidence="2">Belongs to the FKBP-type PPIase family.</text>
</comment>
<evidence type="ECO:0000313" key="9">
    <source>
        <dbReference type="Proteomes" id="UP000830115"/>
    </source>
</evidence>
<dbReference type="PROSITE" id="PS50059">
    <property type="entry name" value="FKBP_PPIASE"/>
    <property type="match status" value="2"/>
</dbReference>
<dbReference type="EC" id="5.2.1.8" evidence="3 6"/>
<dbReference type="SUPFAM" id="SSF54534">
    <property type="entry name" value="FKBP-like"/>
    <property type="match status" value="2"/>
</dbReference>
<keyword evidence="5 6" id="KW-0413">Isomerase</keyword>
<keyword evidence="9" id="KW-1185">Reference proteome</keyword>
<dbReference type="Proteomes" id="UP000830115">
    <property type="component" value="Chromosome"/>
</dbReference>
<dbReference type="InterPro" id="IPR046357">
    <property type="entry name" value="PPIase_dom_sf"/>
</dbReference>
<dbReference type="EMBL" id="CP086322">
    <property type="protein sequence ID" value="UQA96391.1"/>
    <property type="molecule type" value="Genomic_DNA"/>
</dbReference>
<feature type="domain" description="PPIase FKBP-type" evidence="7">
    <location>
        <begin position="255"/>
        <end position="345"/>
    </location>
</feature>
<dbReference type="Pfam" id="PF00254">
    <property type="entry name" value="FKBP_C"/>
    <property type="match status" value="1"/>
</dbReference>
<keyword evidence="4 6" id="KW-0697">Rotamase</keyword>
<evidence type="ECO:0000256" key="3">
    <source>
        <dbReference type="ARBA" id="ARBA00013194"/>
    </source>
</evidence>
<name>A0ABY4MJ82_9ACTN</name>
<organism evidence="8 9">
    <name type="scientific">Streptomyces halobius</name>
    <dbReference type="NCBI Taxonomy" id="2879846"/>
    <lineage>
        <taxon>Bacteria</taxon>
        <taxon>Bacillati</taxon>
        <taxon>Actinomycetota</taxon>
        <taxon>Actinomycetes</taxon>
        <taxon>Kitasatosporales</taxon>
        <taxon>Streptomycetaceae</taxon>
        <taxon>Streptomyces</taxon>
    </lineage>
</organism>
<evidence type="ECO:0000256" key="4">
    <source>
        <dbReference type="ARBA" id="ARBA00023110"/>
    </source>
</evidence>
<dbReference type="RefSeq" id="WP_248867288.1">
    <property type="nucleotide sequence ID" value="NZ_CP086322.1"/>
</dbReference>
<evidence type="ECO:0000256" key="6">
    <source>
        <dbReference type="PROSITE-ProRule" id="PRU00277"/>
    </source>
</evidence>
<evidence type="ECO:0000256" key="2">
    <source>
        <dbReference type="ARBA" id="ARBA00006577"/>
    </source>
</evidence>
<dbReference type="PANTHER" id="PTHR43811">
    <property type="entry name" value="FKBP-TYPE PEPTIDYL-PROLYL CIS-TRANS ISOMERASE FKPA"/>
    <property type="match status" value="1"/>
</dbReference>
<evidence type="ECO:0000256" key="1">
    <source>
        <dbReference type="ARBA" id="ARBA00000971"/>
    </source>
</evidence>
<gene>
    <name evidence="8" type="ORF">K9S39_34985</name>
</gene>
<dbReference type="InterPro" id="IPR001179">
    <property type="entry name" value="PPIase_FKBP_dom"/>
</dbReference>
<evidence type="ECO:0000259" key="7">
    <source>
        <dbReference type="PROSITE" id="PS50059"/>
    </source>
</evidence>
<dbReference type="Gene3D" id="3.10.50.40">
    <property type="match status" value="2"/>
</dbReference>
<protein>
    <recommendedName>
        <fullName evidence="3 6">peptidylprolyl isomerase</fullName>
        <ecNumber evidence="3 6">5.2.1.8</ecNumber>
    </recommendedName>
</protein>
<accession>A0ABY4MJ82</accession>
<proteinExistence type="inferred from homology"/>